<dbReference type="OrthoDB" id="9793581at2"/>
<keyword evidence="5" id="KW-1133">Transmembrane helix</keyword>
<dbReference type="Gene3D" id="3.30.420.270">
    <property type="match status" value="1"/>
</dbReference>
<dbReference type="GO" id="GO:0022857">
    <property type="term" value="F:transmembrane transporter activity"/>
    <property type="evidence" value="ECO:0007669"/>
    <property type="project" value="InterPro"/>
</dbReference>
<dbReference type="Proteomes" id="UP000287394">
    <property type="component" value="Chromosome"/>
</dbReference>
<dbReference type="RefSeq" id="WP_119319852.1">
    <property type="nucleotide sequence ID" value="NZ_AP025739.1"/>
</dbReference>
<protein>
    <submittedName>
        <fullName evidence="8">Biopolymer transporter ExbD</fullName>
    </submittedName>
</protein>
<keyword evidence="3" id="KW-1003">Cell membrane</keyword>
<comment type="similarity">
    <text evidence="2 7">Belongs to the ExbD/TolR family.</text>
</comment>
<proteinExistence type="inferred from homology"/>
<dbReference type="AlphaFoldDB" id="A0A402CR03"/>
<gene>
    <name evidence="8" type="ORF">CCAX7_65450</name>
</gene>
<dbReference type="Pfam" id="PF02472">
    <property type="entry name" value="ExbD"/>
    <property type="match status" value="1"/>
</dbReference>
<dbReference type="PANTHER" id="PTHR30558">
    <property type="entry name" value="EXBD MEMBRANE COMPONENT OF PMF-DRIVEN MACROMOLECULE IMPORT SYSTEM"/>
    <property type="match status" value="1"/>
</dbReference>
<keyword evidence="9" id="KW-1185">Reference proteome</keyword>
<keyword evidence="6" id="KW-0472">Membrane</keyword>
<name>A0A402CR03_9BACT</name>
<evidence type="ECO:0000313" key="9">
    <source>
        <dbReference type="Proteomes" id="UP000287394"/>
    </source>
</evidence>
<evidence type="ECO:0000256" key="3">
    <source>
        <dbReference type="ARBA" id="ARBA00022475"/>
    </source>
</evidence>
<evidence type="ECO:0000313" key="8">
    <source>
        <dbReference type="EMBL" id="BDI34494.1"/>
    </source>
</evidence>
<keyword evidence="4 7" id="KW-0812">Transmembrane</keyword>
<dbReference type="GO" id="GO:0015031">
    <property type="term" value="P:protein transport"/>
    <property type="evidence" value="ECO:0007669"/>
    <property type="project" value="UniProtKB-KW"/>
</dbReference>
<dbReference type="EMBL" id="AP025739">
    <property type="protein sequence ID" value="BDI34494.1"/>
    <property type="molecule type" value="Genomic_DNA"/>
</dbReference>
<evidence type="ECO:0000256" key="7">
    <source>
        <dbReference type="RuleBase" id="RU003879"/>
    </source>
</evidence>
<organism evidence="8 9">
    <name type="scientific">Capsulimonas corticalis</name>
    <dbReference type="NCBI Taxonomy" id="2219043"/>
    <lineage>
        <taxon>Bacteria</taxon>
        <taxon>Bacillati</taxon>
        <taxon>Armatimonadota</taxon>
        <taxon>Armatimonadia</taxon>
        <taxon>Capsulimonadales</taxon>
        <taxon>Capsulimonadaceae</taxon>
        <taxon>Capsulimonas</taxon>
    </lineage>
</organism>
<dbReference type="PANTHER" id="PTHR30558:SF3">
    <property type="entry name" value="BIOPOLYMER TRANSPORT PROTEIN EXBD-RELATED"/>
    <property type="match status" value="1"/>
</dbReference>
<reference evidence="8 9" key="1">
    <citation type="journal article" date="2019" name="Int. J. Syst. Evol. Microbiol.">
        <title>Capsulimonas corticalis gen. nov., sp. nov., an aerobic capsulated bacterium, of a novel bacterial order, Capsulimonadales ord. nov., of the class Armatimonadia of the phylum Armatimonadetes.</title>
        <authorList>
            <person name="Li J."/>
            <person name="Kudo C."/>
            <person name="Tonouchi A."/>
        </authorList>
    </citation>
    <scope>NUCLEOTIDE SEQUENCE [LARGE SCALE GENOMIC DNA]</scope>
    <source>
        <strain evidence="8 9">AX-7</strain>
    </source>
</reference>
<dbReference type="GO" id="GO:0005886">
    <property type="term" value="C:plasma membrane"/>
    <property type="evidence" value="ECO:0007669"/>
    <property type="project" value="UniProtKB-SubCell"/>
</dbReference>
<dbReference type="KEGG" id="ccot:CCAX7_65450"/>
<sequence>MMKIRARRQPEEAEIIIIPMIDTMMFLLMFFIVASLALAVQNGLPVNLPKASTGVQHSAQNVTLTLDSAGNLHLNTKAINVADETSELKTLGVTDSTLVIINADGRVTHGLVTTVMDNARKAGVERFAIATQ</sequence>
<evidence type="ECO:0000256" key="5">
    <source>
        <dbReference type="ARBA" id="ARBA00022989"/>
    </source>
</evidence>
<accession>A0A402CR03</accession>
<evidence type="ECO:0000256" key="4">
    <source>
        <dbReference type="ARBA" id="ARBA00022692"/>
    </source>
</evidence>
<keyword evidence="7" id="KW-0653">Protein transport</keyword>
<evidence type="ECO:0000256" key="1">
    <source>
        <dbReference type="ARBA" id="ARBA00004162"/>
    </source>
</evidence>
<evidence type="ECO:0000256" key="6">
    <source>
        <dbReference type="ARBA" id="ARBA00023136"/>
    </source>
</evidence>
<evidence type="ECO:0000256" key="2">
    <source>
        <dbReference type="ARBA" id="ARBA00005811"/>
    </source>
</evidence>
<dbReference type="InterPro" id="IPR003400">
    <property type="entry name" value="ExbD"/>
</dbReference>
<keyword evidence="7" id="KW-0813">Transport</keyword>
<comment type="subcellular location">
    <subcellularLocation>
        <location evidence="1">Cell membrane</location>
        <topology evidence="1">Single-pass membrane protein</topology>
    </subcellularLocation>
    <subcellularLocation>
        <location evidence="7">Cell membrane</location>
        <topology evidence="7">Single-pass type II membrane protein</topology>
    </subcellularLocation>
</comment>